<organism evidence="1 2">
    <name type="scientific">Cryptolaemus montrouzieri</name>
    <dbReference type="NCBI Taxonomy" id="559131"/>
    <lineage>
        <taxon>Eukaryota</taxon>
        <taxon>Metazoa</taxon>
        <taxon>Ecdysozoa</taxon>
        <taxon>Arthropoda</taxon>
        <taxon>Hexapoda</taxon>
        <taxon>Insecta</taxon>
        <taxon>Pterygota</taxon>
        <taxon>Neoptera</taxon>
        <taxon>Endopterygota</taxon>
        <taxon>Coleoptera</taxon>
        <taxon>Polyphaga</taxon>
        <taxon>Cucujiformia</taxon>
        <taxon>Coccinelloidea</taxon>
        <taxon>Coccinellidae</taxon>
        <taxon>Scymninae</taxon>
        <taxon>Scymnini</taxon>
        <taxon>Cryptolaemus</taxon>
    </lineage>
</organism>
<dbReference type="AlphaFoldDB" id="A0ABD2NDM8"/>
<proteinExistence type="predicted"/>
<dbReference type="EMBL" id="JABFTP020000103">
    <property type="protein sequence ID" value="KAL3276499.1"/>
    <property type="molecule type" value="Genomic_DNA"/>
</dbReference>
<accession>A0ABD2NDM8</accession>
<evidence type="ECO:0008006" key="3">
    <source>
        <dbReference type="Google" id="ProtNLM"/>
    </source>
</evidence>
<evidence type="ECO:0000313" key="2">
    <source>
        <dbReference type="Proteomes" id="UP001516400"/>
    </source>
</evidence>
<gene>
    <name evidence="1" type="ORF">HHI36_011879</name>
</gene>
<keyword evidence="2" id="KW-1185">Reference proteome</keyword>
<evidence type="ECO:0000313" key="1">
    <source>
        <dbReference type="EMBL" id="KAL3276499.1"/>
    </source>
</evidence>
<name>A0ABD2NDM8_9CUCU</name>
<dbReference type="Proteomes" id="UP001516400">
    <property type="component" value="Unassembled WGS sequence"/>
</dbReference>
<protein>
    <recommendedName>
        <fullName evidence="3">Complex I-B15</fullName>
    </recommendedName>
</protein>
<sequence>MSDKVYDVPPEKQKILLENAKRRLELRNKFLKLSTDPFKQATGEGGHVVSIFQIVTSILTQSLIFGTF</sequence>
<reference evidence="1 2" key="1">
    <citation type="journal article" date="2021" name="BMC Biol.">
        <title>Horizontally acquired antibacterial genes associated with adaptive radiation of ladybird beetles.</title>
        <authorList>
            <person name="Li H.S."/>
            <person name="Tang X.F."/>
            <person name="Huang Y.H."/>
            <person name="Xu Z.Y."/>
            <person name="Chen M.L."/>
            <person name="Du X.Y."/>
            <person name="Qiu B.Y."/>
            <person name="Chen P.T."/>
            <person name="Zhang W."/>
            <person name="Slipinski A."/>
            <person name="Escalona H.E."/>
            <person name="Waterhouse R.M."/>
            <person name="Zwick A."/>
            <person name="Pang H."/>
        </authorList>
    </citation>
    <scope>NUCLEOTIDE SEQUENCE [LARGE SCALE GENOMIC DNA]</scope>
    <source>
        <strain evidence="1">SYSU2018</strain>
    </source>
</reference>
<comment type="caution">
    <text evidence="1">The sequence shown here is derived from an EMBL/GenBank/DDBJ whole genome shotgun (WGS) entry which is preliminary data.</text>
</comment>